<keyword evidence="6 7" id="KW-0472">Membrane</keyword>
<feature type="region of interest" description="Disordered" evidence="8">
    <location>
        <begin position="388"/>
        <end position="433"/>
    </location>
</feature>
<dbReference type="Gene3D" id="3.30.70.100">
    <property type="match status" value="1"/>
</dbReference>
<dbReference type="PANTHER" id="PTHR30221:SF1">
    <property type="entry name" value="SMALL-CONDUCTANCE MECHANOSENSITIVE CHANNEL"/>
    <property type="match status" value="1"/>
</dbReference>
<feature type="transmembrane region" description="Helical" evidence="7">
    <location>
        <begin position="171"/>
        <end position="188"/>
    </location>
</feature>
<feature type="transmembrane region" description="Helical" evidence="7">
    <location>
        <begin position="194"/>
        <end position="213"/>
    </location>
</feature>
<evidence type="ECO:0000313" key="13">
    <source>
        <dbReference type="Proteomes" id="UP000243750"/>
    </source>
</evidence>
<dbReference type="InterPro" id="IPR023408">
    <property type="entry name" value="MscS_beta-dom_sf"/>
</dbReference>
<dbReference type="InterPro" id="IPR011014">
    <property type="entry name" value="MscS_channel_TM-2"/>
</dbReference>
<keyword evidence="4 7" id="KW-0812">Transmembrane</keyword>
<name>A0AA91U4X5_9GAMM</name>
<dbReference type="GO" id="GO:0008381">
    <property type="term" value="F:mechanosensitive monoatomic ion channel activity"/>
    <property type="evidence" value="ECO:0007669"/>
    <property type="project" value="InterPro"/>
</dbReference>
<protein>
    <recommendedName>
        <fullName evidence="7">Small-conductance mechanosensitive channel</fullName>
    </recommendedName>
</protein>
<gene>
    <name evidence="11" type="ORF">CO192_05655</name>
    <name evidence="12" type="ORF">EAO82_02620</name>
</gene>
<feature type="domain" description="BON" evidence="10">
    <location>
        <begin position="39"/>
        <end position="109"/>
    </location>
</feature>
<dbReference type="SUPFAM" id="SSF82861">
    <property type="entry name" value="Mechanosensitive channel protein MscS (YggB), transmembrane region"/>
    <property type="match status" value="1"/>
</dbReference>
<evidence type="ECO:0000256" key="1">
    <source>
        <dbReference type="ARBA" id="ARBA00004651"/>
    </source>
</evidence>
<keyword evidence="9" id="KW-0732">Signal</keyword>
<dbReference type="Gene3D" id="2.30.30.60">
    <property type="match status" value="1"/>
</dbReference>
<dbReference type="Pfam" id="PF04972">
    <property type="entry name" value="BON"/>
    <property type="match status" value="1"/>
</dbReference>
<accession>A0AA91U4X5</accession>
<keyword evidence="7" id="KW-0813">Transport</keyword>
<comment type="similarity">
    <text evidence="2 7">Belongs to the MscS (TC 1.A.23) family.</text>
</comment>
<evidence type="ECO:0000256" key="3">
    <source>
        <dbReference type="ARBA" id="ARBA00022475"/>
    </source>
</evidence>
<comment type="subcellular location">
    <subcellularLocation>
        <location evidence="7">Cell inner membrane</location>
        <topology evidence="7">Multi-pass membrane protein</topology>
    </subcellularLocation>
    <subcellularLocation>
        <location evidence="1">Cell membrane</location>
        <topology evidence="1">Multi-pass membrane protein</topology>
    </subcellularLocation>
</comment>
<evidence type="ECO:0000259" key="10">
    <source>
        <dbReference type="PROSITE" id="PS50914"/>
    </source>
</evidence>
<organism evidence="11 13">
    <name type="scientific">Halopseudomonas pelagia</name>
    <dbReference type="NCBI Taxonomy" id="553151"/>
    <lineage>
        <taxon>Bacteria</taxon>
        <taxon>Pseudomonadati</taxon>
        <taxon>Pseudomonadota</taxon>
        <taxon>Gammaproteobacteria</taxon>
        <taxon>Pseudomonadales</taxon>
        <taxon>Pseudomonadaceae</taxon>
        <taxon>Halopseudomonas</taxon>
    </lineage>
</organism>
<dbReference type="InterPro" id="IPR011066">
    <property type="entry name" value="MscS_channel_C_sf"/>
</dbReference>
<evidence type="ECO:0000313" key="12">
    <source>
        <dbReference type="EMBL" id="QFY55366.1"/>
    </source>
</evidence>
<dbReference type="SUPFAM" id="SSF50182">
    <property type="entry name" value="Sm-like ribonucleoproteins"/>
    <property type="match status" value="1"/>
</dbReference>
<reference evidence="11 13" key="1">
    <citation type="submission" date="2017-09" db="EMBL/GenBank/DDBJ databases">
        <title>Bacterial and phytoplankton interrelationship in Kongsfjorden, an Arctic fjord.</title>
        <authorList>
            <person name="Sinha R."/>
            <person name="Krishnan K."/>
        </authorList>
    </citation>
    <scope>NUCLEOTIDE SEQUENCE [LARGE SCALE GENOMIC DNA]</scope>
    <source>
        <strain evidence="11 13">58</strain>
    </source>
</reference>
<dbReference type="InterPro" id="IPR007055">
    <property type="entry name" value="BON_dom"/>
</dbReference>
<evidence type="ECO:0000256" key="9">
    <source>
        <dbReference type="SAM" id="SignalP"/>
    </source>
</evidence>
<proteinExistence type="inferred from homology"/>
<dbReference type="InterPro" id="IPR010920">
    <property type="entry name" value="LSM_dom_sf"/>
</dbReference>
<evidence type="ECO:0000256" key="5">
    <source>
        <dbReference type="ARBA" id="ARBA00022989"/>
    </source>
</evidence>
<dbReference type="Gene3D" id="3.30.1340.30">
    <property type="match status" value="1"/>
</dbReference>
<feature type="compositionally biased region" description="Polar residues" evidence="8">
    <location>
        <begin position="398"/>
        <end position="412"/>
    </location>
</feature>
<keyword evidence="7" id="KW-0407">Ion channel</keyword>
<dbReference type="Gene3D" id="1.10.287.1260">
    <property type="match status" value="1"/>
</dbReference>
<feature type="signal peptide" evidence="9">
    <location>
        <begin position="1"/>
        <end position="20"/>
    </location>
</feature>
<dbReference type="SUPFAM" id="SSF82689">
    <property type="entry name" value="Mechanosensitive channel protein MscS (YggB), C-terminal domain"/>
    <property type="match status" value="1"/>
</dbReference>
<dbReference type="Pfam" id="PF21082">
    <property type="entry name" value="MS_channel_3rd"/>
    <property type="match status" value="1"/>
</dbReference>
<sequence>MMNKHLLFTLVLLLSWMPLAQSQQGDNLEAEIRVIDAPQDEAIQQRLTQVLGAIDGLDAIQIQVNAGVVTLSGNVSNLRVARDIDDIARRVEGVVYVQNRLEDDVNISARVQPLTRRFRDMSASALQTLPVGLMALAIFIVFALLGRWAGNHDAWLRRIGLSEQASSLGKRMVRLVITAIGVLIALEVMDATALVGAILGIAGVAGIAVGFAFRNIVENYLAGILLSARNPFSIGDQVEVGAFNGKVMRLTSRDTVLMTRDGNHLRIPNSVIITSAMTNFTRNPLRRFEFNISIPSPHDLAKTRQLGLDALRGMPGVLDDPEPQGLIMELGDSAAQLRFMAWIDQRDSDFHKSRSEAIRIVKRAFDQAAIVAPLATYRVLLDNDAQSVSHPPAITENPAPTSHSSAMDTATDLSIDKQVAEELRTSDEENLLK</sequence>
<reference evidence="12 14" key="2">
    <citation type="submission" date="2018-10" db="EMBL/GenBank/DDBJ databases">
        <title>Complete genome sequence of Pseudomonas pelagia strain Kongs-67.</title>
        <authorList>
            <person name="Sinha R.K."/>
            <person name="Krishnan K."/>
        </authorList>
    </citation>
    <scope>NUCLEOTIDE SEQUENCE [LARGE SCALE GENOMIC DNA]</scope>
    <source>
        <strain evidence="12 14">Kongs-67</strain>
    </source>
</reference>
<dbReference type="InterPro" id="IPR045275">
    <property type="entry name" value="MscS_archaea/bacteria_type"/>
</dbReference>
<dbReference type="PROSITE" id="PS50914">
    <property type="entry name" value="BON"/>
    <property type="match status" value="1"/>
</dbReference>
<keyword evidence="3" id="KW-1003">Cell membrane</keyword>
<dbReference type="InterPro" id="IPR006685">
    <property type="entry name" value="MscS_channel_2nd"/>
</dbReference>
<dbReference type="EMBL" id="CP033116">
    <property type="protein sequence ID" value="QFY55366.1"/>
    <property type="molecule type" value="Genomic_DNA"/>
</dbReference>
<keyword evidence="14" id="KW-1185">Reference proteome</keyword>
<keyword evidence="7" id="KW-0406">Ion transport</keyword>
<evidence type="ECO:0000313" key="14">
    <source>
        <dbReference type="Proteomes" id="UP000344571"/>
    </source>
</evidence>
<evidence type="ECO:0000256" key="2">
    <source>
        <dbReference type="ARBA" id="ARBA00008017"/>
    </source>
</evidence>
<dbReference type="InterPro" id="IPR049278">
    <property type="entry name" value="MS_channel_C"/>
</dbReference>
<evidence type="ECO:0000256" key="7">
    <source>
        <dbReference type="RuleBase" id="RU369025"/>
    </source>
</evidence>
<dbReference type="Proteomes" id="UP000243750">
    <property type="component" value="Unassembled WGS sequence"/>
</dbReference>
<evidence type="ECO:0000256" key="6">
    <source>
        <dbReference type="ARBA" id="ARBA00023136"/>
    </source>
</evidence>
<evidence type="ECO:0000313" key="11">
    <source>
        <dbReference type="EMBL" id="PCD00663.1"/>
    </source>
</evidence>
<comment type="caution">
    <text evidence="7">Lacks conserved residue(s) required for the propagation of feature annotation.</text>
</comment>
<keyword evidence="5 7" id="KW-1133">Transmembrane helix</keyword>
<feature type="transmembrane region" description="Helical" evidence="7">
    <location>
        <begin position="129"/>
        <end position="150"/>
    </location>
</feature>
<comment type="function">
    <text evidence="7">Mechanosensitive channel that participates in the regulation of osmotic pressure changes within the cell, opening in response to stretch forces in the membrane lipid bilayer, without the need for other proteins. Contributes to normal resistance to hypoosmotic shock. Forms an ion channel of 1.0 nanosiemens conductance with a slight preference for anions.</text>
</comment>
<dbReference type="EMBL" id="NWMT01000063">
    <property type="protein sequence ID" value="PCD00663.1"/>
    <property type="molecule type" value="Genomic_DNA"/>
</dbReference>
<dbReference type="Proteomes" id="UP000344571">
    <property type="component" value="Chromosome"/>
</dbReference>
<dbReference type="AlphaFoldDB" id="A0AA91U4X5"/>
<evidence type="ECO:0000256" key="4">
    <source>
        <dbReference type="ARBA" id="ARBA00022692"/>
    </source>
</evidence>
<dbReference type="GO" id="GO:0005886">
    <property type="term" value="C:plasma membrane"/>
    <property type="evidence" value="ECO:0007669"/>
    <property type="project" value="UniProtKB-SubCell"/>
</dbReference>
<keyword evidence="7" id="KW-0997">Cell inner membrane</keyword>
<comment type="subunit">
    <text evidence="7">Homoheptamer.</text>
</comment>
<evidence type="ECO:0000256" key="8">
    <source>
        <dbReference type="SAM" id="MobiDB-lite"/>
    </source>
</evidence>
<feature type="chain" id="PRO_5041730606" description="Small-conductance mechanosensitive channel" evidence="9">
    <location>
        <begin position="21"/>
        <end position="433"/>
    </location>
</feature>
<feature type="compositionally biased region" description="Basic and acidic residues" evidence="8">
    <location>
        <begin position="414"/>
        <end position="433"/>
    </location>
</feature>
<dbReference type="Pfam" id="PF00924">
    <property type="entry name" value="MS_channel_2nd"/>
    <property type="match status" value="1"/>
</dbReference>
<dbReference type="PANTHER" id="PTHR30221">
    <property type="entry name" value="SMALL-CONDUCTANCE MECHANOSENSITIVE CHANNEL"/>
    <property type="match status" value="1"/>
</dbReference>